<sequence>METDDDTSRPKGKEEKGKPIMVIMVGAPGSGKSTFCDQVMSLSTSPWIRVCQELINVALIKDTIGNGKAGTAQCLKSAANALEDGKSVSVKRTGHEGNFQGGTAAAVVNRMLQTKELPKLGEGFTRILFFQNESDVQAAFNICSAFGPLDSLSDGAFGQKNPEAIHSSWKN</sequence>
<organism evidence="1 2">
    <name type="scientific">Rhamnella rubrinervis</name>
    <dbReference type="NCBI Taxonomy" id="2594499"/>
    <lineage>
        <taxon>Eukaryota</taxon>
        <taxon>Viridiplantae</taxon>
        <taxon>Streptophyta</taxon>
        <taxon>Embryophyta</taxon>
        <taxon>Tracheophyta</taxon>
        <taxon>Spermatophyta</taxon>
        <taxon>Magnoliopsida</taxon>
        <taxon>eudicotyledons</taxon>
        <taxon>Gunneridae</taxon>
        <taxon>Pentapetalae</taxon>
        <taxon>rosids</taxon>
        <taxon>fabids</taxon>
        <taxon>Rosales</taxon>
        <taxon>Rhamnaceae</taxon>
        <taxon>rhamnoid group</taxon>
        <taxon>Rhamneae</taxon>
        <taxon>Rhamnella</taxon>
    </lineage>
</organism>
<keyword evidence="2" id="KW-1185">Reference proteome</keyword>
<evidence type="ECO:0000313" key="2">
    <source>
        <dbReference type="Proteomes" id="UP000796880"/>
    </source>
</evidence>
<dbReference type="Proteomes" id="UP000796880">
    <property type="component" value="Unassembled WGS sequence"/>
</dbReference>
<protein>
    <submittedName>
        <fullName evidence="1">Uncharacterized protein</fullName>
    </submittedName>
</protein>
<dbReference type="OrthoDB" id="3512845at2759"/>
<reference evidence="1" key="1">
    <citation type="submission" date="2020-03" db="EMBL/GenBank/DDBJ databases">
        <title>A high-quality chromosome-level genome assembly of a woody plant with both climbing and erect habits, Rhamnella rubrinervis.</title>
        <authorList>
            <person name="Lu Z."/>
            <person name="Yang Y."/>
            <person name="Zhu X."/>
            <person name="Sun Y."/>
        </authorList>
    </citation>
    <scope>NUCLEOTIDE SEQUENCE</scope>
    <source>
        <strain evidence="1">BYM</strain>
        <tissue evidence="1">Leaf</tissue>
    </source>
</reference>
<accession>A0A8K0MJM3</accession>
<dbReference type="AlphaFoldDB" id="A0A8K0MJM3"/>
<proteinExistence type="predicted"/>
<evidence type="ECO:0000313" key="1">
    <source>
        <dbReference type="EMBL" id="KAF3448118.1"/>
    </source>
</evidence>
<comment type="caution">
    <text evidence="1">The sequence shown here is derived from an EMBL/GenBank/DDBJ whole genome shotgun (WGS) entry which is preliminary data.</text>
</comment>
<dbReference type="EMBL" id="VOIH02000004">
    <property type="protein sequence ID" value="KAF3448118.1"/>
    <property type="molecule type" value="Genomic_DNA"/>
</dbReference>
<dbReference type="InterPro" id="IPR027417">
    <property type="entry name" value="P-loop_NTPase"/>
</dbReference>
<gene>
    <name evidence="1" type="ORF">FNV43_RR08828</name>
</gene>
<dbReference type="SUPFAM" id="SSF52540">
    <property type="entry name" value="P-loop containing nucleoside triphosphate hydrolases"/>
    <property type="match status" value="1"/>
</dbReference>
<name>A0A8K0MJM3_9ROSA</name>
<dbReference type="Gene3D" id="3.40.50.300">
    <property type="entry name" value="P-loop containing nucleotide triphosphate hydrolases"/>
    <property type="match status" value="1"/>
</dbReference>